<evidence type="ECO:0000313" key="5">
    <source>
        <dbReference type="Proteomes" id="UP001320245"/>
    </source>
</evidence>
<dbReference type="PANTHER" id="PTHR24198">
    <property type="entry name" value="ANKYRIN REPEAT AND PROTEIN KINASE DOMAIN-CONTAINING PROTEIN"/>
    <property type="match status" value="1"/>
</dbReference>
<keyword evidence="5" id="KW-1185">Reference proteome</keyword>
<reference evidence="4 5" key="1">
    <citation type="journal article" date="2023" name="PLoS ONE">
        <title>Cytospora paraplurivora sp. nov. isolated from orchards with fruit tree decline syndrome in Ontario, Canada.</title>
        <authorList>
            <person name="Ilyukhin E."/>
            <person name="Nguyen H.D.T."/>
            <person name="Castle A.J."/>
            <person name="Ellouze W."/>
        </authorList>
    </citation>
    <scope>NUCLEOTIDE SEQUENCE [LARGE SCALE GENOMIC DNA]</scope>
    <source>
        <strain evidence="4 5">FDS-564</strain>
    </source>
</reference>
<dbReference type="PANTHER" id="PTHR24198:SF165">
    <property type="entry name" value="ANKYRIN REPEAT-CONTAINING PROTEIN-RELATED"/>
    <property type="match status" value="1"/>
</dbReference>
<protein>
    <recommendedName>
        <fullName evidence="6">Ankyrin</fullName>
    </recommendedName>
</protein>
<evidence type="ECO:0000256" key="1">
    <source>
        <dbReference type="ARBA" id="ARBA00022737"/>
    </source>
</evidence>
<dbReference type="Pfam" id="PF12796">
    <property type="entry name" value="Ank_2"/>
    <property type="match status" value="1"/>
</dbReference>
<dbReference type="InterPro" id="IPR036770">
    <property type="entry name" value="Ankyrin_rpt-contain_sf"/>
</dbReference>
<evidence type="ECO:0000313" key="4">
    <source>
        <dbReference type="EMBL" id="KAK7743242.1"/>
    </source>
</evidence>
<keyword evidence="2 3" id="KW-0040">ANK repeat</keyword>
<accession>A0AAN9U8Q1</accession>
<dbReference type="PROSITE" id="PS50297">
    <property type="entry name" value="ANK_REP_REGION"/>
    <property type="match status" value="1"/>
</dbReference>
<dbReference type="SMART" id="SM00248">
    <property type="entry name" value="ANK"/>
    <property type="match status" value="4"/>
</dbReference>
<sequence>MPSTSPRRSLADSIKSAAYNNQYDKLQQLLAQWKSSDLEPLQPALCAALQQGHVDTANLLLDRGCQCHWKATEAAMRGGHIPIFECMLQHGWNINYSLDHRGDTLILALLFQNTPDLARWLLDHGADPNENPRSHPIVSSALEAACSTPSNPAEIISLLLRRGAMGPLAMLVAAWNSNVVALRVLLDEAGELFKIDAIPVASDPEWEGNEEWGTPLHGAAAMGELPCITFLLERGARTDIRNACGRTPRQTAEHFGHLACVEALKEAEEPM</sequence>
<dbReference type="Proteomes" id="UP001320245">
    <property type="component" value="Unassembled WGS sequence"/>
</dbReference>
<dbReference type="PROSITE" id="PS50088">
    <property type="entry name" value="ANK_REPEAT"/>
    <property type="match status" value="1"/>
</dbReference>
<evidence type="ECO:0008006" key="6">
    <source>
        <dbReference type="Google" id="ProtNLM"/>
    </source>
</evidence>
<evidence type="ECO:0000256" key="2">
    <source>
        <dbReference type="ARBA" id="ARBA00023043"/>
    </source>
</evidence>
<evidence type="ECO:0000256" key="3">
    <source>
        <dbReference type="PROSITE-ProRule" id="PRU00023"/>
    </source>
</evidence>
<dbReference type="Pfam" id="PF00023">
    <property type="entry name" value="Ank"/>
    <property type="match status" value="1"/>
</dbReference>
<dbReference type="InterPro" id="IPR002110">
    <property type="entry name" value="Ankyrin_rpt"/>
</dbReference>
<keyword evidence="1" id="KW-0677">Repeat</keyword>
<gene>
    <name evidence="4" type="ORF">SLS53_004327</name>
</gene>
<comment type="caution">
    <text evidence="4">The sequence shown here is derived from an EMBL/GenBank/DDBJ whole genome shotgun (WGS) entry which is preliminary data.</text>
</comment>
<name>A0AAN9U8Q1_9PEZI</name>
<feature type="repeat" description="ANK" evidence="3">
    <location>
        <begin position="211"/>
        <end position="243"/>
    </location>
</feature>
<dbReference type="EMBL" id="JAJSPL020000014">
    <property type="protein sequence ID" value="KAK7743242.1"/>
    <property type="molecule type" value="Genomic_DNA"/>
</dbReference>
<organism evidence="4 5">
    <name type="scientific">Cytospora paraplurivora</name>
    <dbReference type="NCBI Taxonomy" id="2898453"/>
    <lineage>
        <taxon>Eukaryota</taxon>
        <taxon>Fungi</taxon>
        <taxon>Dikarya</taxon>
        <taxon>Ascomycota</taxon>
        <taxon>Pezizomycotina</taxon>
        <taxon>Sordariomycetes</taxon>
        <taxon>Sordariomycetidae</taxon>
        <taxon>Diaporthales</taxon>
        <taxon>Cytosporaceae</taxon>
        <taxon>Cytospora</taxon>
    </lineage>
</organism>
<dbReference type="Gene3D" id="1.25.40.20">
    <property type="entry name" value="Ankyrin repeat-containing domain"/>
    <property type="match status" value="2"/>
</dbReference>
<dbReference type="AlphaFoldDB" id="A0AAN9U8Q1"/>
<dbReference type="SUPFAM" id="SSF48403">
    <property type="entry name" value="Ankyrin repeat"/>
    <property type="match status" value="1"/>
</dbReference>
<proteinExistence type="predicted"/>